<protein>
    <submittedName>
        <fullName evidence="2">Uncharacterized protein</fullName>
    </submittedName>
</protein>
<name>A0A2W1BIK3_HELAM</name>
<reference evidence="2 3" key="1">
    <citation type="journal article" date="2017" name="BMC Biol.">
        <title>Genomic innovations, transcriptional plasticity and gene loss underlying the evolution and divergence of two highly polyphagous and invasive Helicoverpa pest species.</title>
        <authorList>
            <person name="Pearce S.L."/>
            <person name="Clarke D.F."/>
            <person name="East P.D."/>
            <person name="Elfekih S."/>
            <person name="Gordon K.H."/>
            <person name="Jermiin L.S."/>
            <person name="McGaughran A."/>
            <person name="Oakeshott J.G."/>
            <person name="Papanikolaou A."/>
            <person name="Perera O.P."/>
            <person name="Rane R.V."/>
            <person name="Richards S."/>
            <person name="Tay W.T."/>
            <person name="Walsh T.K."/>
            <person name="Anderson A."/>
            <person name="Anderson C.J."/>
            <person name="Asgari S."/>
            <person name="Board P.G."/>
            <person name="Bretschneider A."/>
            <person name="Campbell P.M."/>
            <person name="Chertemps T."/>
            <person name="Christeller J.T."/>
            <person name="Coppin C.W."/>
            <person name="Downes S.J."/>
            <person name="Duan G."/>
            <person name="Farnsworth C.A."/>
            <person name="Good R.T."/>
            <person name="Han L.B."/>
            <person name="Han Y.C."/>
            <person name="Hatje K."/>
            <person name="Horne I."/>
            <person name="Huang Y.P."/>
            <person name="Hughes D.S."/>
            <person name="Jacquin-Joly E."/>
            <person name="James W."/>
            <person name="Jhangiani S."/>
            <person name="Kollmar M."/>
            <person name="Kuwar S.S."/>
            <person name="Li S."/>
            <person name="Liu N.Y."/>
            <person name="Maibeche M.T."/>
            <person name="Miller J.R."/>
            <person name="Montagne N."/>
            <person name="Perry T."/>
            <person name="Qu J."/>
            <person name="Song S.V."/>
            <person name="Sutton G.G."/>
            <person name="Vogel H."/>
            <person name="Walenz B.P."/>
            <person name="Xu W."/>
            <person name="Zhang H.J."/>
            <person name="Zou Z."/>
            <person name="Batterham P."/>
            <person name="Edwards O.R."/>
            <person name="Feyereisen R."/>
            <person name="Gibbs R.A."/>
            <person name="Heckel D.G."/>
            <person name="McGrath A."/>
            <person name="Robin C."/>
            <person name="Scherer S.E."/>
            <person name="Worley K.C."/>
            <person name="Wu Y.D."/>
        </authorList>
    </citation>
    <scope>NUCLEOTIDE SEQUENCE [LARGE SCALE GENOMIC DNA]</scope>
    <source>
        <strain evidence="2">Harm_GR_Male_#8</strain>
        <tissue evidence="2">Whole organism</tissue>
    </source>
</reference>
<evidence type="ECO:0000313" key="2">
    <source>
        <dbReference type="EMBL" id="PZC73535.1"/>
    </source>
</evidence>
<evidence type="ECO:0000256" key="1">
    <source>
        <dbReference type="SAM" id="Phobius"/>
    </source>
</evidence>
<sequence>MIGYHQFYRLRFFIYFRIFFGLGNFMFSPFQNFVLKLYSIVVAIIITAAGAIFIQYYGTDTFHRVVVLVEYFAYSLISFVAKGEDVRSFFQYLPSLDSFPGANREYRKMMNSVIFVLSFSIAWRITVTVIVLYLYSASLNTLVGMEIFFFIVITVAIDLGRASTFIYFSILYFRLKIFKTMLRSTDFNSTRNISVVYKFIQIYELLADKFRKIQKVLKLQVSIARQIV</sequence>
<proteinExistence type="predicted"/>
<keyword evidence="1" id="KW-1133">Transmembrane helix</keyword>
<accession>A0A2W1BIK3</accession>
<dbReference type="Proteomes" id="UP000249218">
    <property type="component" value="Unassembled WGS sequence"/>
</dbReference>
<keyword evidence="1" id="KW-0472">Membrane</keyword>
<keyword evidence="3" id="KW-1185">Reference proteome</keyword>
<keyword evidence="1" id="KW-0812">Transmembrane</keyword>
<feature type="transmembrane region" description="Helical" evidence="1">
    <location>
        <begin position="12"/>
        <end position="30"/>
    </location>
</feature>
<feature type="transmembrane region" description="Helical" evidence="1">
    <location>
        <begin position="113"/>
        <end position="135"/>
    </location>
</feature>
<gene>
    <name evidence="2" type="primary">HaOG200847</name>
    <name evidence="2" type="ORF">B5X24_HaOG200847</name>
</gene>
<dbReference type="EMBL" id="KZ150099">
    <property type="protein sequence ID" value="PZC73535.1"/>
    <property type="molecule type" value="Genomic_DNA"/>
</dbReference>
<dbReference type="AlphaFoldDB" id="A0A2W1BIK3"/>
<organism evidence="2 3">
    <name type="scientific">Helicoverpa armigera</name>
    <name type="common">Cotton bollworm</name>
    <name type="synonym">Heliothis armigera</name>
    <dbReference type="NCBI Taxonomy" id="29058"/>
    <lineage>
        <taxon>Eukaryota</taxon>
        <taxon>Metazoa</taxon>
        <taxon>Ecdysozoa</taxon>
        <taxon>Arthropoda</taxon>
        <taxon>Hexapoda</taxon>
        <taxon>Insecta</taxon>
        <taxon>Pterygota</taxon>
        <taxon>Neoptera</taxon>
        <taxon>Endopterygota</taxon>
        <taxon>Lepidoptera</taxon>
        <taxon>Glossata</taxon>
        <taxon>Ditrysia</taxon>
        <taxon>Noctuoidea</taxon>
        <taxon>Noctuidae</taxon>
        <taxon>Heliothinae</taxon>
        <taxon>Helicoverpa</taxon>
    </lineage>
</organism>
<feature type="transmembrane region" description="Helical" evidence="1">
    <location>
        <begin position="37"/>
        <end position="56"/>
    </location>
</feature>
<evidence type="ECO:0000313" key="3">
    <source>
        <dbReference type="Proteomes" id="UP000249218"/>
    </source>
</evidence>
<feature type="transmembrane region" description="Helical" evidence="1">
    <location>
        <begin position="147"/>
        <end position="173"/>
    </location>
</feature>